<organism evidence="2 3">
    <name type="scientific">Propionicimonas paludicola</name>
    <dbReference type="NCBI Taxonomy" id="185243"/>
    <lineage>
        <taxon>Bacteria</taxon>
        <taxon>Bacillati</taxon>
        <taxon>Actinomycetota</taxon>
        <taxon>Actinomycetes</taxon>
        <taxon>Propionibacteriales</taxon>
        <taxon>Nocardioidaceae</taxon>
        <taxon>Propionicimonas</taxon>
    </lineage>
</organism>
<dbReference type="Proteomes" id="UP000226079">
    <property type="component" value="Unassembled WGS sequence"/>
</dbReference>
<dbReference type="RefSeq" id="WP_098461577.1">
    <property type="nucleotide sequence ID" value="NZ_PDJC01000001.1"/>
</dbReference>
<feature type="domain" description="N-acetyltransferase" evidence="1">
    <location>
        <begin position="1"/>
        <end position="151"/>
    </location>
</feature>
<dbReference type="SUPFAM" id="SSF55729">
    <property type="entry name" value="Acyl-CoA N-acyltransferases (Nat)"/>
    <property type="match status" value="1"/>
</dbReference>
<keyword evidence="3" id="KW-1185">Reference proteome</keyword>
<sequence>MRSLTPVTEADLANLACPYCGTTTPPDAEWVVEAVRAWGLCGWRIAGDGQTDALLLVAPSQSEPAAVLVMQLWVAPNATGRGLGKRLVQGAAAALKANGATTILSRGSRSHPSCSVPPRDFLRAVGFTRQLDERYYRLDLNRAVASRNPFQALLDRVTAALQGPGEPAAGGLSPRAVSSPD</sequence>
<dbReference type="Pfam" id="PF00583">
    <property type="entry name" value="Acetyltransf_1"/>
    <property type="match status" value="1"/>
</dbReference>
<dbReference type="Gene3D" id="3.40.630.30">
    <property type="match status" value="1"/>
</dbReference>
<evidence type="ECO:0000313" key="3">
    <source>
        <dbReference type="Proteomes" id="UP000226079"/>
    </source>
</evidence>
<dbReference type="InterPro" id="IPR000182">
    <property type="entry name" value="GNAT_dom"/>
</dbReference>
<keyword evidence="2" id="KW-0808">Transferase</keyword>
<protein>
    <submittedName>
        <fullName evidence="2">Acetyltransferase (GNAT) family protein</fullName>
    </submittedName>
</protein>
<evidence type="ECO:0000259" key="1">
    <source>
        <dbReference type="PROSITE" id="PS51186"/>
    </source>
</evidence>
<reference evidence="2 3" key="1">
    <citation type="submission" date="2017-10" db="EMBL/GenBank/DDBJ databases">
        <title>Sequencing the genomes of 1000 actinobacteria strains.</title>
        <authorList>
            <person name="Klenk H.-P."/>
        </authorList>
    </citation>
    <scope>NUCLEOTIDE SEQUENCE [LARGE SCALE GENOMIC DNA]</scope>
    <source>
        <strain evidence="2 3">DSM 15597</strain>
    </source>
</reference>
<dbReference type="GO" id="GO:0016747">
    <property type="term" value="F:acyltransferase activity, transferring groups other than amino-acyl groups"/>
    <property type="evidence" value="ECO:0007669"/>
    <property type="project" value="InterPro"/>
</dbReference>
<dbReference type="PROSITE" id="PS51186">
    <property type="entry name" value="GNAT"/>
    <property type="match status" value="1"/>
</dbReference>
<dbReference type="AlphaFoldDB" id="A0A2A9CUT8"/>
<dbReference type="EMBL" id="PDJC01000001">
    <property type="protein sequence ID" value="PFG18203.1"/>
    <property type="molecule type" value="Genomic_DNA"/>
</dbReference>
<accession>A0A2A9CUT8</accession>
<evidence type="ECO:0000313" key="2">
    <source>
        <dbReference type="EMBL" id="PFG18203.1"/>
    </source>
</evidence>
<comment type="caution">
    <text evidence="2">The sequence shown here is derived from an EMBL/GenBank/DDBJ whole genome shotgun (WGS) entry which is preliminary data.</text>
</comment>
<dbReference type="InterPro" id="IPR016181">
    <property type="entry name" value="Acyl_CoA_acyltransferase"/>
</dbReference>
<proteinExistence type="predicted"/>
<name>A0A2A9CUT8_9ACTN</name>
<gene>
    <name evidence="2" type="ORF">ATK74_2787</name>
</gene>